<proteinExistence type="predicted"/>
<keyword evidence="1" id="KW-0472">Membrane</keyword>
<evidence type="ECO:0000256" key="1">
    <source>
        <dbReference type="SAM" id="Phobius"/>
    </source>
</evidence>
<evidence type="ECO:0000313" key="3">
    <source>
        <dbReference type="Proteomes" id="UP000604046"/>
    </source>
</evidence>
<name>A0A812S193_9DINO</name>
<keyword evidence="1" id="KW-1133">Transmembrane helix</keyword>
<comment type="caution">
    <text evidence="2">The sequence shown here is derived from an EMBL/GenBank/DDBJ whole genome shotgun (WGS) entry which is preliminary data.</text>
</comment>
<dbReference type="EMBL" id="CAJNDS010002402">
    <property type="protein sequence ID" value="CAE7461147.1"/>
    <property type="molecule type" value="Genomic_DNA"/>
</dbReference>
<dbReference type="AlphaFoldDB" id="A0A812S193"/>
<dbReference type="Proteomes" id="UP000604046">
    <property type="component" value="Unassembled WGS sequence"/>
</dbReference>
<organism evidence="2 3">
    <name type="scientific">Symbiodinium natans</name>
    <dbReference type="NCBI Taxonomy" id="878477"/>
    <lineage>
        <taxon>Eukaryota</taxon>
        <taxon>Sar</taxon>
        <taxon>Alveolata</taxon>
        <taxon>Dinophyceae</taxon>
        <taxon>Suessiales</taxon>
        <taxon>Symbiodiniaceae</taxon>
        <taxon>Symbiodinium</taxon>
    </lineage>
</organism>
<feature type="transmembrane region" description="Helical" evidence="1">
    <location>
        <begin position="34"/>
        <end position="53"/>
    </location>
</feature>
<gene>
    <name evidence="2" type="ORF">SNAT2548_LOCUS25625</name>
</gene>
<reference evidence="2" key="1">
    <citation type="submission" date="2021-02" db="EMBL/GenBank/DDBJ databases">
        <authorList>
            <person name="Dougan E. K."/>
            <person name="Rhodes N."/>
            <person name="Thang M."/>
            <person name="Chan C."/>
        </authorList>
    </citation>
    <scope>NUCLEOTIDE SEQUENCE</scope>
</reference>
<keyword evidence="1" id="KW-0812">Transmembrane</keyword>
<keyword evidence="3" id="KW-1185">Reference proteome</keyword>
<feature type="transmembrane region" description="Helical" evidence="1">
    <location>
        <begin position="7"/>
        <end position="25"/>
    </location>
</feature>
<dbReference type="OrthoDB" id="417349at2759"/>
<accession>A0A812S193</accession>
<sequence>MELLDKMAIYVLVITPLIMLSKPVLPKVVWGYDFLPQMACHMWSFVIACFILLHSGDEWMALISFAAAMLIALGLCSTCICSLHMDMA</sequence>
<evidence type="ECO:0000313" key="2">
    <source>
        <dbReference type="EMBL" id="CAE7461147.1"/>
    </source>
</evidence>
<feature type="transmembrane region" description="Helical" evidence="1">
    <location>
        <begin position="59"/>
        <end position="83"/>
    </location>
</feature>
<protein>
    <submittedName>
        <fullName evidence="2">Uncharacterized protein</fullName>
    </submittedName>
</protein>